<dbReference type="EMBL" id="CAQQ02005264">
    <property type="status" value="NOT_ANNOTATED_CDS"/>
    <property type="molecule type" value="Genomic_DNA"/>
</dbReference>
<comment type="similarity">
    <text evidence="2 12">Belongs to the amiloride-sensitive sodium channel (TC 1.A.6) family.</text>
</comment>
<evidence type="ECO:0000256" key="3">
    <source>
        <dbReference type="ARBA" id="ARBA00022448"/>
    </source>
</evidence>
<evidence type="ECO:0000256" key="8">
    <source>
        <dbReference type="ARBA" id="ARBA00023065"/>
    </source>
</evidence>
<evidence type="ECO:0000313" key="15">
    <source>
        <dbReference type="Proteomes" id="UP000015102"/>
    </source>
</evidence>
<dbReference type="Proteomes" id="UP000015102">
    <property type="component" value="Unassembled WGS sequence"/>
</dbReference>
<keyword evidence="8 12" id="KW-0406">Ion transport</keyword>
<sequence length="477" mass="54634">MFKNQSFSFMENVEPPDTISHVDWSPERGYPETVRSNVYYPFPVPASGVKNGLTVSVHSPVESPMVKSTGVPIEVGKDTLIRVKLNKLEAEDIRHIDPINRQCVFEDEVNLEMFRTYTKKNCEHNCLVSKIWTTCHCIPFHSLPFTGNETICGLSHHKCLEMKITLLRKFIKEIVKENSKEFFENTTFHGLKFVGGQNKDICQRIFFFISFIAAFTVCLVFTHRVYMNWSLVPVLVSKSPRVSTLDSIPFPGITICNLNQVLASKVQHFERGSMPDSIVKTYCGKGEEFNPEIDFNGTYNNWQLYNEFIRNGNVNKLEADDIKDISPENRQCLFEDEKMLKVFKTFTRRNCENECETDRVWDACACVPFHALPIDGNETICGLRHAKCLTNTQIRLSISNSALDSSAGGIMGLFLGFSFISVMEIIYFLTVGPYLTAKQIKAEAPKLSMVSSTRDLKLDPKSYYYKMRYKNFVVKRF</sequence>
<evidence type="ECO:0000256" key="13">
    <source>
        <dbReference type="SAM" id="Phobius"/>
    </source>
</evidence>
<reference evidence="14" key="2">
    <citation type="submission" date="2015-06" db="UniProtKB">
        <authorList>
            <consortium name="EnsemblMetazoa"/>
        </authorList>
    </citation>
    <scope>IDENTIFICATION</scope>
</reference>
<dbReference type="AlphaFoldDB" id="T1GIE3"/>
<keyword evidence="3 12" id="KW-0813">Transport</keyword>
<comment type="subcellular location">
    <subcellularLocation>
        <location evidence="1">Membrane</location>
        <topology evidence="1">Multi-pass membrane protein</topology>
    </subcellularLocation>
</comment>
<accession>T1GIE3</accession>
<dbReference type="InterPro" id="IPR001873">
    <property type="entry name" value="ENaC"/>
</dbReference>
<dbReference type="EMBL" id="CAQQ02005265">
    <property type="status" value="NOT_ANNOTATED_CDS"/>
    <property type="molecule type" value="Genomic_DNA"/>
</dbReference>
<dbReference type="PANTHER" id="PTHR11690">
    <property type="entry name" value="AMILORIDE-SENSITIVE SODIUM CHANNEL-RELATED"/>
    <property type="match status" value="1"/>
</dbReference>
<evidence type="ECO:0000256" key="9">
    <source>
        <dbReference type="ARBA" id="ARBA00023136"/>
    </source>
</evidence>
<evidence type="ECO:0000256" key="1">
    <source>
        <dbReference type="ARBA" id="ARBA00004141"/>
    </source>
</evidence>
<evidence type="ECO:0000256" key="10">
    <source>
        <dbReference type="ARBA" id="ARBA00023201"/>
    </source>
</evidence>
<evidence type="ECO:0000256" key="11">
    <source>
        <dbReference type="ARBA" id="ARBA00023303"/>
    </source>
</evidence>
<keyword evidence="9 13" id="KW-0472">Membrane</keyword>
<protein>
    <recommendedName>
        <fullName evidence="16">Pickpocket protein 28</fullName>
    </recommendedName>
</protein>
<dbReference type="Gene3D" id="1.10.287.820">
    <property type="entry name" value="Acid-sensing ion channel domain"/>
    <property type="match status" value="2"/>
</dbReference>
<evidence type="ECO:0000256" key="5">
    <source>
        <dbReference type="ARBA" id="ARBA00022692"/>
    </source>
</evidence>
<dbReference type="EMBL" id="CAQQ02005266">
    <property type="status" value="NOT_ANNOTATED_CDS"/>
    <property type="molecule type" value="Genomic_DNA"/>
</dbReference>
<reference evidence="15" key="1">
    <citation type="submission" date="2013-02" db="EMBL/GenBank/DDBJ databases">
        <authorList>
            <person name="Hughes D."/>
        </authorList>
    </citation>
    <scope>NUCLEOTIDE SEQUENCE</scope>
    <source>
        <strain>Durham</strain>
        <strain evidence="15">NC isolate 2 -- Noor lab</strain>
    </source>
</reference>
<keyword evidence="4 12" id="KW-0894">Sodium channel</keyword>
<dbReference type="Pfam" id="PF00858">
    <property type="entry name" value="ASC"/>
    <property type="match status" value="4"/>
</dbReference>
<keyword evidence="11 12" id="KW-0407">Ion channel</keyword>
<keyword evidence="7" id="KW-0915">Sodium</keyword>
<evidence type="ECO:0000256" key="12">
    <source>
        <dbReference type="RuleBase" id="RU000679"/>
    </source>
</evidence>
<dbReference type="PANTHER" id="PTHR11690:SF243">
    <property type="entry name" value="PICKPOCKET 12-RELATED"/>
    <property type="match status" value="1"/>
</dbReference>
<dbReference type="HOGENOM" id="CLU_572785_0_0_1"/>
<evidence type="ECO:0008006" key="16">
    <source>
        <dbReference type="Google" id="ProtNLM"/>
    </source>
</evidence>
<name>T1GIE3_MEGSC</name>
<feature type="transmembrane region" description="Helical" evidence="13">
    <location>
        <begin position="410"/>
        <end position="431"/>
    </location>
</feature>
<dbReference type="STRING" id="36166.T1GIE3"/>
<evidence type="ECO:0000256" key="4">
    <source>
        <dbReference type="ARBA" id="ARBA00022461"/>
    </source>
</evidence>
<organism evidence="14 15">
    <name type="scientific">Megaselia scalaris</name>
    <name type="common">Humpbacked fly</name>
    <name type="synonym">Phora scalaris</name>
    <dbReference type="NCBI Taxonomy" id="36166"/>
    <lineage>
        <taxon>Eukaryota</taxon>
        <taxon>Metazoa</taxon>
        <taxon>Ecdysozoa</taxon>
        <taxon>Arthropoda</taxon>
        <taxon>Hexapoda</taxon>
        <taxon>Insecta</taxon>
        <taxon>Pterygota</taxon>
        <taxon>Neoptera</taxon>
        <taxon>Endopterygota</taxon>
        <taxon>Diptera</taxon>
        <taxon>Brachycera</taxon>
        <taxon>Muscomorpha</taxon>
        <taxon>Platypezoidea</taxon>
        <taxon>Phoridae</taxon>
        <taxon>Megaseliini</taxon>
        <taxon>Megaselia</taxon>
    </lineage>
</organism>
<keyword evidence="10 12" id="KW-0739">Sodium transport</keyword>
<evidence type="ECO:0000256" key="6">
    <source>
        <dbReference type="ARBA" id="ARBA00022989"/>
    </source>
</evidence>
<dbReference type="GO" id="GO:0015280">
    <property type="term" value="F:ligand-gated sodium channel activity"/>
    <property type="evidence" value="ECO:0007669"/>
    <property type="project" value="TreeGrafter"/>
</dbReference>
<feature type="transmembrane region" description="Helical" evidence="13">
    <location>
        <begin position="205"/>
        <end position="226"/>
    </location>
</feature>
<keyword evidence="15" id="KW-1185">Reference proteome</keyword>
<evidence type="ECO:0000256" key="7">
    <source>
        <dbReference type="ARBA" id="ARBA00023053"/>
    </source>
</evidence>
<keyword evidence="6 13" id="KW-1133">Transmembrane helix</keyword>
<evidence type="ECO:0000313" key="14">
    <source>
        <dbReference type="EnsemblMetazoa" id="MESCA003217-PA"/>
    </source>
</evidence>
<proteinExistence type="inferred from homology"/>
<dbReference type="EMBL" id="CAQQ02005263">
    <property type="status" value="NOT_ANNOTATED_CDS"/>
    <property type="molecule type" value="Genomic_DNA"/>
</dbReference>
<evidence type="ECO:0000256" key="2">
    <source>
        <dbReference type="ARBA" id="ARBA00007193"/>
    </source>
</evidence>
<keyword evidence="5 12" id="KW-0812">Transmembrane</keyword>
<dbReference type="EnsemblMetazoa" id="MESCA003217-RA">
    <property type="protein sequence ID" value="MESCA003217-PA"/>
    <property type="gene ID" value="MESCA003217"/>
</dbReference>
<dbReference type="EMBL" id="CAQQ02005267">
    <property type="status" value="NOT_ANNOTATED_CDS"/>
    <property type="molecule type" value="Genomic_DNA"/>
</dbReference>
<dbReference type="GO" id="GO:0005886">
    <property type="term" value="C:plasma membrane"/>
    <property type="evidence" value="ECO:0007669"/>
    <property type="project" value="TreeGrafter"/>
</dbReference>